<organism evidence="2 3">
    <name type="scientific">Bifidobacterium leontopitheci</name>
    <dbReference type="NCBI Taxonomy" id="2650774"/>
    <lineage>
        <taxon>Bacteria</taxon>
        <taxon>Bacillati</taxon>
        <taxon>Actinomycetota</taxon>
        <taxon>Actinomycetes</taxon>
        <taxon>Bifidobacteriales</taxon>
        <taxon>Bifidobacteriaceae</taxon>
        <taxon>Bifidobacterium</taxon>
    </lineage>
</organism>
<comment type="caution">
    <text evidence="2">The sequence shown here is derived from an EMBL/GenBank/DDBJ whole genome shotgun (WGS) entry which is preliminary data.</text>
</comment>
<name>A0A6I1GX78_9BIFI</name>
<reference evidence="2 3" key="1">
    <citation type="submission" date="2019-09" db="EMBL/GenBank/DDBJ databases">
        <title>Characterization of the phylogenetic diversity of two novel species belonging to the genus Bifidobacterium: Bifidobacterium cebidarum sp. nov. and Bifidobacterium leontopitheci sp. nov.</title>
        <authorList>
            <person name="Lugli G.A."/>
            <person name="Duranti S."/>
            <person name="Milani C."/>
            <person name="Turroni F."/>
            <person name="Ventura M."/>
        </authorList>
    </citation>
    <scope>NUCLEOTIDE SEQUENCE [LARGE SCALE GENOMIC DNA]</scope>
    <source>
        <strain evidence="2 3">LMG 31471</strain>
    </source>
</reference>
<feature type="transmembrane region" description="Helical" evidence="1">
    <location>
        <begin position="202"/>
        <end position="223"/>
    </location>
</feature>
<keyword evidence="1" id="KW-1133">Transmembrane helix</keyword>
<sequence length="263" mass="27866">MTMADDVRDDGRSRVDEARGAHRGVPAGRVLAVQLVAYLLLFVVTVGLQFVLGVEQPVVRGVVVAMVAVLLLGFQLGWPFRTGWAERFIGLVAGVLSVVCAVTPAASHVFYPAYGGRLADEGKPVMYTLVRWAACFAILLIAVTIVSFGRQMARAERSHLIRALSHCMTGAVAAVSAAGWCFLPDLVSMGAASPDDGLMTGFLAVMAVCVVFAALFAVCSVPWAREADPAEDARVPWLGIGLLPVMLCGVMIFAAAFVMQLLA</sequence>
<evidence type="ECO:0000313" key="2">
    <source>
        <dbReference type="EMBL" id="KAB7791041.1"/>
    </source>
</evidence>
<evidence type="ECO:0000313" key="3">
    <source>
        <dbReference type="Proteomes" id="UP000441772"/>
    </source>
</evidence>
<feature type="transmembrane region" description="Helical" evidence="1">
    <location>
        <begin position="30"/>
        <end position="52"/>
    </location>
</feature>
<keyword evidence="1" id="KW-0472">Membrane</keyword>
<dbReference type="EMBL" id="WBVT01000004">
    <property type="protein sequence ID" value="KAB7791041.1"/>
    <property type="molecule type" value="Genomic_DNA"/>
</dbReference>
<feature type="transmembrane region" description="Helical" evidence="1">
    <location>
        <begin position="160"/>
        <end position="182"/>
    </location>
</feature>
<accession>A0A6I1GX78</accession>
<keyword evidence="3" id="KW-1185">Reference proteome</keyword>
<keyword evidence="1" id="KW-0812">Transmembrane</keyword>
<feature type="transmembrane region" description="Helical" evidence="1">
    <location>
        <begin position="129"/>
        <end position="148"/>
    </location>
</feature>
<gene>
    <name evidence="2" type="ORF">F7D09_0397</name>
</gene>
<feature type="transmembrane region" description="Helical" evidence="1">
    <location>
        <begin position="58"/>
        <end position="76"/>
    </location>
</feature>
<feature type="transmembrane region" description="Helical" evidence="1">
    <location>
        <begin position="235"/>
        <end position="262"/>
    </location>
</feature>
<evidence type="ECO:0000256" key="1">
    <source>
        <dbReference type="SAM" id="Phobius"/>
    </source>
</evidence>
<protein>
    <submittedName>
        <fullName evidence="2">Uncharacterized protein</fullName>
    </submittedName>
</protein>
<dbReference type="AlphaFoldDB" id="A0A6I1GX78"/>
<proteinExistence type="predicted"/>
<feature type="transmembrane region" description="Helical" evidence="1">
    <location>
        <begin position="88"/>
        <end position="109"/>
    </location>
</feature>
<dbReference type="Proteomes" id="UP000441772">
    <property type="component" value="Unassembled WGS sequence"/>
</dbReference>